<proteinExistence type="predicted"/>
<accession>A0A9I9DMR8</accession>
<dbReference type="Gramene" id="MELO3C021234.2.1">
    <property type="protein sequence ID" value="MELO3C021234.2.1"/>
    <property type="gene ID" value="MELO3C021234.2"/>
</dbReference>
<protein>
    <submittedName>
        <fullName evidence="1">Uncharacterized protein</fullName>
    </submittedName>
</protein>
<sequence length="63" mass="7239">MARFKGELGLDPPLLLLGRFALGTIPDGDMDPLISLCHRRQREIYKSLSSSKEERRLNKIKEK</sequence>
<evidence type="ECO:0000313" key="1">
    <source>
        <dbReference type="EnsemblPlants" id="MELO3C021234.2.1"/>
    </source>
</evidence>
<reference evidence="1" key="1">
    <citation type="submission" date="2023-03" db="UniProtKB">
        <authorList>
            <consortium name="EnsemblPlants"/>
        </authorList>
    </citation>
    <scope>IDENTIFICATION</scope>
</reference>
<organism evidence="1">
    <name type="scientific">Cucumis melo</name>
    <name type="common">Muskmelon</name>
    <dbReference type="NCBI Taxonomy" id="3656"/>
    <lineage>
        <taxon>Eukaryota</taxon>
        <taxon>Viridiplantae</taxon>
        <taxon>Streptophyta</taxon>
        <taxon>Embryophyta</taxon>
        <taxon>Tracheophyta</taxon>
        <taxon>Spermatophyta</taxon>
        <taxon>Magnoliopsida</taxon>
        <taxon>eudicotyledons</taxon>
        <taxon>Gunneridae</taxon>
        <taxon>Pentapetalae</taxon>
        <taxon>rosids</taxon>
        <taxon>fabids</taxon>
        <taxon>Cucurbitales</taxon>
        <taxon>Cucurbitaceae</taxon>
        <taxon>Benincaseae</taxon>
        <taxon>Cucumis</taxon>
    </lineage>
</organism>
<name>A0A9I9DMR8_CUCME</name>
<dbReference type="AlphaFoldDB" id="A0A9I9DMR8"/>
<dbReference type="EnsemblPlants" id="MELO3C021234.2.1">
    <property type="protein sequence ID" value="MELO3C021234.2.1"/>
    <property type="gene ID" value="MELO3C021234.2"/>
</dbReference>